<feature type="domain" description="GHMP kinase C-terminal" evidence="12">
    <location>
        <begin position="237"/>
        <end position="315"/>
    </location>
</feature>
<accession>A0A523W7T8</accession>
<feature type="binding site" evidence="9">
    <location>
        <begin position="135"/>
        <end position="145"/>
    </location>
    <ligand>
        <name>ATP</name>
        <dbReference type="ChEBI" id="CHEBI:30616"/>
    </ligand>
</feature>
<evidence type="ECO:0000313" key="14">
    <source>
        <dbReference type="Proteomes" id="UP000319130"/>
    </source>
</evidence>
<evidence type="ECO:0000256" key="6">
    <source>
        <dbReference type="ARBA" id="ARBA00022777"/>
    </source>
</evidence>
<dbReference type="AlphaFoldDB" id="A0A523W7T8"/>
<evidence type="ECO:0000259" key="12">
    <source>
        <dbReference type="Pfam" id="PF08544"/>
    </source>
</evidence>
<evidence type="ECO:0000256" key="9">
    <source>
        <dbReference type="HAMAP-Rule" id="MF_00061"/>
    </source>
</evidence>
<keyword evidence="7 9" id="KW-0067">ATP-binding</keyword>
<organism evidence="13 14">
    <name type="scientific">Aerophobetes bacterium</name>
    <dbReference type="NCBI Taxonomy" id="2030807"/>
    <lineage>
        <taxon>Bacteria</taxon>
        <taxon>Candidatus Aerophobota</taxon>
    </lineage>
</organism>
<evidence type="ECO:0000256" key="4">
    <source>
        <dbReference type="ARBA" id="ARBA00022679"/>
    </source>
</evidence>
<evidence type="ECO:0000256" key="3">
    <source>
        <dbReference type="ARBA" id="ARBA00017473"/>
    </source>
</evidence>
<feature type="compositionally biased region" description="Basic residues" evidence="10">
    <location>
        <begin position="1"/>
        <end position="10"/>
    </location>
</feature>
<dbReference type="Gene3D" id="3.30.230.10">
    <property type="match status" value="1"/>
</dbReference>
<dbReference type="InterPro" id="IPR004424">
    <property type="entry name" value="IspE"/>
</dbReference>
<dbReference type="InterPro" id="IPR006204">
    <property type="entry name" value="GHMP_kinase_N_dom"/>
</dbReference>
<dbReference type="PANTHER" id="PTHR43527:SF2">
    <property type="entry name" value="4-DIPHOSPHOCYTIDYL-2-C-METHYL-D-ERYTHRITOL KINASE, CHLOROPLASTIC"/>
    <property type="match status" value="1"/>
</dbReference>
<dbReference type="InterPro" id="IPR014721">
    <property type="entry name" value="Ribsml_uS5_D2-typ_fold_subgr"/>
</dbReference>
<dbReference type="UniPathway" id="UPA00056">
    <property type="reaction ID" value="UER00094"/>
</dbReference>
<dbReference type="EMBL" id="SOIZ01000126">
    <property type="protein sequence ID" value="TET63095.1"/>
    <property type="molecule type" value="Genomic_DNA"/>
</dbReference>
<keyword evidence="9" id="KW-0414">Isoprene biosynthesis</keyword>
<dbReference type="GO" id="GO:0005524">
    <property type="term" value="F:ATP binding"/>
    <property type="evidence" value="ECO:0007669"/>
    <property type="project" value="UniProtKB-UniRule"/>
</dbReference>
<dbReference type="GO" id="GO:0050515">
    <property type="term" value="F:4-(cytidine 5'-diphospho)-2-C-methyl-D-erythritol kinase activity"/>
    <property type="evidence" value="ECO:0007669"/>
    <property type="project" value="UniProtKB-UniRule"/>
</dbReference>
<gene>
    <name evidence="9" type="primary">ispE</name>
    <name evidence="13" type="ORF">E3J48_03010</name>
</gene>
<dbReference type="Pfam" id="PF00288">
    <property type="entry name" value="GHMP_kinases_N"/>
    <property type="match status" value="1"/>
</dbReference>
<keyword evidence="6 9" id="KW-0418">Kinase</keyword>
<dbReference type="InterPro" id="IPR013750">
    <property type="entry name" value="GHMP_kinase_C_dom"/>
</dbReference>
<evidence type="ECO:0000313" key="13">
    <source>
        <dbReference type="EMBL" id="TET63095.1"/>
    </source>
</evidence>
<protein>
    <recommendedName>
        <fullName evidence="3 9">4-diphosphocytidyl-2-C-methyl-D-erythritol kinase</fullName>
        <shortName evidence="9">CMK</shortName>
        <ecNumber evidence="2 9">2.7.1.148</ecNumber>
    </recommendedName>
    <alternativeName>
        <fullName evidence="8 9">4-(cytidine-5'-diphospho)-2-C-methyl-D-erythritol kinase</fullName>
    </alternativeName>
</protein>
<sequence length="331" mass="36205">MTGPSSRRHFLPSPTSGSRNEKRFKIRERLKGSNFILRIEKLNEVTLQAAAKINLYLDILARRSDGYHEIESIIQSVRLYDKLILRPRRSGIKILCKSKRVPLDQGNICYRAAESLLATVGIKQGLEIEIQKNIPVGSGLGGGSADAAATLIGMRKIFDIDISFLDLSKLALGLGSDVPFCLAGGTALVRGRGEKIVPLPPLKDGWFLLVNPGIPIFTSWVYSRLKGKLTKKRLDIKLVKELLKEEGIRGVNKLPLYNKLEEVVVEEFPALGEIKAKLIEAGATGALVTGSGSTVFAVVEDQEKVTSILAKLGRKLRVNAVRATDKGVKEA</sequence>
<dbReference type="Proteomes" id="UP000319130">
    <property type="component" value="Unassembled WGS sequence"/>
</dbReference>
<keyword evidence="5 9" id="KW-0547">Nucleotide-binding</keyword>
<comment type="similarity">
    <text evidence="1 9">Belongs to the GHMP kinase family. IspE subfamily.</text>
</comment>
<evidence type="ECO:0000256" key="10">
    <source>
        <dbReference type="SAM" id="MobiDB-lite"/>
    </source>
</evidence>
<name>A0A523W7T8_UNCAE</name>
<feature type="active site" evidence="9">
    <location>
        <position position="177"/>
    </location>
</feature>
<evidence type="ECO:0000256" key="7">
    <source>
        <dbReference type="ARBA" id="ARBA00022840"/>
    </source>
</evidence>
<dbReference type="EC" id="2.7.1.148" evidence="2 9"/>
<evidence type="ECO:0000256" key="2">
    <source>
        <dbReference type="ARBA" id="ARBA00012052"/>
    </source>
</evidence>
<dbReference type="InterPro" id="IPR036554">
    <property type="entry name" value="GHMP_kinase_C_sf"/>
</dbReference>
<evidence type="ECO:0000256" key="1">
    <source>
        <dbReference type="ARBA" id="ARBA00009684"/>
    </source>
</evidence>
<dbReference type="SUPFAM" id="SSF54211">
    <property type="entry name" value="Ribosomal protein S5 domain 2-like"/>
    <property type="match status" value="1"/>
</dbReference>
<dbReference type="InterPro" id="IPR020568">
    <property type="entry name" value="Ribosomal_Su5_D2-typ_SF"/>
</dbReference>
<evidence type="ECO:0000256" key="5">
    <source>
        <dbReference type="ARBA" id="ARBA00022741"/>
    </source>
</evidence>
<dbReference type="Gene3D" id="3.30.70.890">
    <property type="entry name" value="GHMP kinase, C-terminal domain"/>
    <property type="match status" value="1"/>
</dbReference>
<feature type="active site" evidence="9">
    <location>
        <position position="52"/>
    </location>
</feature>
<proteinExistence type="inferred from homology"/>
<comment type="pathway">
    <text evidence="9">Isoprenoid biosynthesis; isopentenyl diphosphate biosynthesis via DXP pathway; isopentenyl diphosphate from 1-deoxy-D-xylulose 5-phosphate: step 3/6.</text>
</comment>
<dbReference type="PANTHER" id="PTHR43527">
    <property type="entry name" value="4-DIPHOSPHOCYTIDYL-2-C-METHYL-D-ERYTHRITOL KINASE, CHLOROPLASTIC"/>
    <property type="match status" value="1"/>
</dbReference>
<dbReference type="GO" id="GO:0016114">
    <property type="term" value="P:terpenoid biosynthetic process"/>
    <property type="evidence" value="ECO:0007669"/>
    <property type="project" value="UniProtKB-UniRule"/>
</dbReference>
<dbReference type="SUPFAM" id="SSF55060">
    <property type="entry name" value="GHMP Kinase, C-terminal domain"/>
    <property type="match status" value="1"/>
</dbReference>
<dbReference type="PIRSF" id="PIRSF010376">
    <property type="entry name" value="IspE"/>
    <property type="match status" value="1"/>
</dbReference>
<comment type="caution">
    <text evidence="13">The sequence shown here is derived from an EMBL/GenBank/DDBJ whole genome shotgun (WGS) entry which is preliminary data.</text>
</comment>
<dbReference type="GO" id="GO:0019288">
    <property type="term" value="P:isopentenyl diphosphate biosynthetic process, methylerythritol 4-phosphate pathway"/>
    <property type="evidence" value="ECO:0007669"/>
    <property type="project" value="UniProtKB-UniRule"/>
</dbReference>
<keyword evidence="4 9" id="KW-0808">Transferase</keyword>
<evidence type="ECO:0000256" key="8">
    <source>
        <dbReference type="ARBA" id="ARBA00032554"/>
    </source>
</evidence>
<reference evidence="13 14" key="1">
    <citation type="submission" date="2019-03" db="EMBL/GenBank/DDBJ databases">
        <title>Metabolic potential of uncultured bacteria and archaea associated with petroleum seepage in deep-sea sediments.</title>
        <authorList>
            <person name="Dong X."/>
            <person name="Hubert C."/>
        </authorList>
    </citation>
    <scope>NUCLEOTIDE SEQUENCE [LARGE SCALE GENOMIC DNA]</scope>
    <source>
        <strain evidence="13">E29_bin52</strain>
    </source>
</reference>
<feature type="region of interest" description="Disordered" evidence="10">
    <location>
        <begin position="1"/>
        <end position="21"/>
    </location>
</feature>
<evidence type="ECO:0000259" key="11">
    <source>
        <dbReference type="Pfam" id="PF00288"/>
    </source>
</evidence>
<dbReference type="NCBIfam" id="TIGR00154">
    <property type="entry name" value="ispE"/>
    <property type="match status" value="1"/>
</dbReference>
<comment type="function">
    <text evidence="9">Catalyzes the phosphorylation of the position 2 hydroxy group of 4-diphosphocytidyl-2C-methyl-D-erythritol.</text>
</comment>
<dbReference type="Pfam" id="PF08544">
    <property type="entry name" value="GHMP_kinases_C"/>
    <property type="match status" value="1"/>
</dbReference>
<dbReference type="HAMAP" id="MF_00061">
    <property type="entry name" value="IspE"/>
    <property type="match status" value="1"/>
</dbReference>
<feature type="domain" description="GHMP kinase N-terminal" evidence="11">
    <location>
        <begin position="107"/>
        <end position="185"/>
    </location>
</feature>
<comment type="catalytic activity">
    <reaction evidence="9">
        <text>4-CDP-2-C-methyl-D-erythritol + ATP = 4-CDP-2-C-methyl-D-erythritol 2-phosphate + ADP + H(+)</text>
        <dbReference type="Rhea" id="RHEA:18437"/>
        <dbReference type="ChEBI" id="CHEBI:15378"/>
        <dbReference type="ChEBI" id="CHEBI:30616"/>
        <dbReference type="ChEBI" id="CHEBI:57823"/>
        <dbReference type="ChEBI" id="CHEBI:57919"/>
        <dbReference type="ChEBI" id="CHEBI:456216"/>
        <dbReference type="EC" id="2.7.1.148"/>
    </reaction>
</comment>